<reference evidence="1 2" key="1">
    <citation type="submission" date="2018-06" db="EMBL/GenBank/DDBJ databases">
        <title>Genome analysis of cellulolytic fungus Trichoderma lentiforme CFAM-422.</title>
        <authorList>
            <person name="Steindorff A.S."/>
            <person name="Formighieri E.F."/>
            <person name="Midorikawa G.E.O."/>
            <person name="Tamietti M.S."/>
            <person name="Ramos E.Z."/>
            <person name="Silva A.S."/>
            <person name="Bon E.P.S."/>
            <person name="Mendes T.D."/>
            <person name="Damaso M.C.T."/>
            <person name="Favaro L.C.L."/>
        </authorList>
    </citation>
    <scope>NUCLEOTIDE SEQUENCE [LARGE SCALE GENOMIC DNA]</scope>
    <source>
        <strain evidence="1 2">CFAM-422</strain>
    </source>
</reference>
<dbReference type="AlphaFoldDB" id="A0A9P4XKM9"/>
<dbReference type="Proteomes" id="UP000801864">
    <property type="component" value="Unassembled WGS sequence"/>
</dbReference>
<dbReference type="EMBL" id="QLNT01000005">
    <property type="protein sequence ID" value="KAF3074353.1"/>
    <property type="molecule type" value="Genomic_DNA"/>
</dbReference>
<sequence length="174" mass="20007">MYNPELEQDLVLASGADGGESWKRKLEDRLKKKTPANKCYEPEEASFVKSVSDRTETIFSKSYPHFDIIWKEIEKQLQVWSPLFRGAGKLHIKKDVPQFSRDMLYKKDRLREQRKEGSKKRKRRNSFTDSYPIHIANISPGSSNQASAVALTGAPEGIDVDDWKNQLFGLILCM</sequence>
<accession>A0A9P4XKM9</accession>
<evidence type="ECO:0000313" key="2">
    <source>
        <dbReference type="Proteomes" id="UP000801864"/>
    </source>
</evidence>
<name>A0A9P4XKM9_9HYPO</name>
<proteinExistence type="predicted"/>
<organism evidence="1 2">
    <name type="scientific">Trichoderma lentiforme</name>
    <dbReference type="NCBI Taxonomy" id="1567552"/>
    <lineage>
        <taxon>Eukaryota</taxon>
        <taxon>Fungi</taxon>
        <taxon>Dikarya</taxon>
        <taxon>Ascomycota</taxon>
        <taxon>Pezizomycotina</taxon>
        <taxon>Sordariomycetes</taxon>
        <taxon>Hypocreomycetidae</taxon>
        <taxon>Hypocreales</taxon>
        <taxon>Hypocreaceae</taxon>
        <taxon>Trichoderma</taxon>
    </lineage>
</organism>
<comment type="caution">
    <text evidence="1">The sequence shown here is derived from an EMBL/GenBank/DDBJ whole genome shotgun (WGS) entry which is preliminary data.</text>
</comment>
<protein>
    <submittedName>
        <fullName evidence="1">Uncharacterized protein</fullName>
    </submittedName>
</protein>
<evidence type="ECO:0000313" key="1">
    <source>
        <dbReference type="EMBL" id="KAF3074353.1"/>
    </source>
</evidence>
<gene>
    <name evidence="1" type="ORF">CFAM422_003688</name>
</gene>
<keyword evidence="2" id="KW-1185">Reference proteome</keyword>